<accession>A0AA37T909</accession>
<protein>
    <submittedName>
        <fullName evidence="1">Uncharacterized protein</fullName>
    </submittedName>
</protein>
<gene>
    <name evidence="1" type="ORF">GCM10007877_34780</name>
</gene>
<sequence>MTSEDFARGFAKLEQIIKQKTLDGEDAYPPSYAQFESHCAVPPQARGHREFTPLALPSDEAIKKSKDANNRFQQDFKNIFGDL</sequence>
<organism evidence="1 2">
    <name type="scientific">Marinibactrum halimedae</name>
    <dbReference type="NCBI Taxonomy" id="1444977"/>
    <lineage>
        <taxon>Bacteria</taxon>
        <taxon>Pseudomonadati</taxon>
        <taxon>Pseudomonadota</taxon>
        <taxon>Gammaproteobacteria</taxon>
        <taxon>Cellvibrionales</taxon>
        <taxon>Cellvibrionaceae</taxon>
        <taxon>Marinibactrum</taxon>
    </lineage>
</organism>
<keyword evidence="2" id="KW-1185">Reference proteome</keyword>
<reference evidence="1 2" key="1">
    <citation type="journal article" date="2014" name="Int. J. Syst. Evol. Microbiol.">
        <title>Complete genome sequence of Corynebacterium casei LMG S-19264T (=DSM 44701T), isolated from a smear-ripened cheese.</title>
        <authorList>
            <consortium name="US DOE Joint Genome Institute (JGI-PGF)"/>
            <person name="Walter F."/>
            <person name="Albersmeier A."/>
            <person name="Kalinowski J."/>
            <person name="Ruckert C."/>
        </authorList>
    </citation>
    <scope>NUCLEOTIDE SEQUENCE [LARGE SCALE GENOMIC DNA]</scope>
    <source>
        <strain evidence="1 2">NBRC 110095</strain>
    </source>
</reference>
<dbReference type="RefSeq" id="WP_232593505.1">
    <property type="nucleotide sequence ID" value="NZ_BSPD01000087.1"/>
</dbReference>
<evidence type="ECO:0000313" key="1">
    <source>
        <dbReference type="EMBL" id="GLS27759.1"/>
    </source>
</evidence>
<dbReference type="AlphaFoldDB" id="A0AA37T909"/>
<dbReference type="EMBL" id="BSPD01000087">
    <property type="protein sequence ID" value="GLS27759.1"/>
    <property type="molecule type" value="Genomic_DNA"/>
</dbReference>
<proteinExistence type="predicted"/>
<name>A0AA37T909_9GAMM</name>
<evidence type="ECO:0000313" key="2">
    <source>
        <dbReference type="Proteomes" id="UP001156870"/>
    </source>
</evidence>
<dbReference type="Proteomes" id="UP001156870">
    <property type="component" value="Unassembled WGS sequence"/>
</dbReference>
<comment type="caution">
    <text evidence="1">The sequence shown here is derived from an EMBL/GenBank/DDBJ whole genome shotgun (WGS) entry which is preliminary data.</text>
</comment>